<name>A0A8H7F6J2_AGABI</name>
<feature type="compositionally biased region" description="Basic and acidic residues" evidence="4">
    <location>
        <begin position="63"/>
        <end position="76"/>
    </location>
</feature>
<comment type="similarity">
    <text evidence="1">Belongs to the bacterial ribosomal protein bS21 family.</text>
</comment>
<sequence length="170" mass="19444">MALLALSSLYRHTFLHVQSPLSSVLKTGLRSFILPPDIPDSPKVVNGREGKSGGTPEMPKVANRIEENSSKDEAWTKKSKRAMTELSALPMVNPYSGRSITVRGDLGESLRQLDSVLSRNKVKLQLRMTERHEKKGYKRRRLESERWRKQFANEVRKKVQLVMKMRDRGA</sequence>
<dbReference type="OMA" id="DEAWTKK"/>
<comment type="caution">
    <text evidence="5">The sequence shown here is derived from an EMBL/GenBank/DDBJ whole genome shotgun (WGS) entry which is preliminary data.</text>
</comment>
<accession>A0A8H7F6J2</accession>
<reference evidence="5 6" key="1">
    <citation type="journal article" name="Sci. Rep.">
        <title>Telomere-to-telomere assembled and centromere annotated genomes of the two main subspecies of the button mushroom Agaricus bisporus reveal especially polymorphic chromosome ends.</title>
        <authorList>
            <person name="Sonnenberg A.S.M."/>
            <person name="Sedaghat-Telgerd N."/>
            <person name="Lavrijssen B."/>
            <person name="Ohm R.A."/>
            <person name="Hendrickx P.M."/>
            <person name="Scholtmeijer K."/>
            <person name="Baars J.J.P."/>
            <person name="van Peer A."/>
        </authorList>
    </citation>
    <scope>NUCLEOTIDE SEQUENCE [LARGE SCALE GENOMIC DNA]</scope>
    <source>
        <strain evidence="5 6">H119_p4</strain>
    </source>
</reference>
<organism evidence="5 6">
    <name type="scientific">Agaricus bisporus var. burnettii</name>
    <dbReference type="NCBI Taxonomy" id="192524"/>
    <lineage>
        <taxon>Eukaryota</taxon>
        <taxon>Fungi</taxon>
        <taxon>Dikarya</taxon>
        <taxon>Basidiomycota</taxon>
        <taxon>Agaricomycotina</taxon>
        <taxon>Agaricomycetes</taxon>
        <taxon>Agaricomycetidae</taxon>
        <taxon>Agaricales</taxon>
        <taxon>Agaricineae</taxon>
        <taxon>Agaricaceae</taxon>
        <taxon>Agaricus</taxon>
    </lineage>
</organism>
<evidence type="ECO:0000256" key="1">
    <source>
        <dbReference type="ARBA" id="ARBA00006640"/>
    </source>
</evidence>
<evidence type="ECO:0000313" key="6">
    <source>
        <dbReference type="Proteomes" id="UP000629468"/>
    </source>
</evidence>
<dbReference type="EMBL" id="JABXXO010000004">
    <property type="protein sequence ID" value="KAF7778744.1"/>
    <property type="molecule type" value="Genomic_DNA"/>
</dbReference>
<evidence type="ECO:0000256" key="3">
    <source>
        <dbReference type="ARBA" id="ARBA00023274"/>
    </source>
</evidence>
<evidence type="ECO:0000256" key="2">
    <source>
        <dbReference type="ARBA" id="ARBA00022980"/>
    </source>
</evidence>
<dbReference type="PANTHER" id="PTHR41237:SF1">
    <property type="entry name" value="SMALL RIBOSOMAL SUBUNIT PROTEIN BS21M"/>
    <property type="match status" value="1"/>
</dbReference>
<proteinExistence type="inferred from homology"/>
<protein>
    <recommendedName>
        <fullName evidence="7">Ribosomal protein S21</fullName>
    </recommendedName>
</protein>
<dbReference type="Pfam" id="PF01165">
    <property type="entry name" value="Ribosomal_S21"/>
    <property type="match status" value="1"/>
</dbReference>
<dbReference type="Proteomes" id="UP000629468">
    <property type="component" value="Unassembled WGS sequence"/>
</dbReference>
<gene>
    <name evidence="5" type="ORF">Agabi119p4_3089</name>
</gene>
<evidence type="ECO:0000313" key="5">
    <source>
        <dbReference type="EMBL" id="KAF7778744.1"/>
    </source>
</evidence>
<dbReference type="AlphaFoldDB" id="A0A8H7F6J2"/>
<keyword evidence="2" id="KW-0689">Ribosomal protein</keyword>
<dbReference type="GO" id="GO:0003735">
    <property type="term" value="F:structural constituent of ribosome"/>
    <property type="evidence" value="ECO:0007669"/>
    <property type="project" value="InterPro"/>
</dbReference>
<dbReference type="InterPro" id="IPR001911">
    <property type="entry name" value="Ribosomal_bS21"/>
</dbReference>
<keyword evidence="3" id="KW-0687">Ribonucleoprotein</keyword>
<dbReference type="InterPro" id="IPR052837">
    <property type="entry name" value="Mitoribosomal_bS21"/>
</dbReference>
<dbReference type="PANTHER" id="PTHR41237">
    <property type="entry name" value="37S RIBOSOMAL PROTEIN MRP21, MITOCHONDRIAL"/>
    <property type="match status" value="1"/>
</dbReference>
<feature type="region of interest" description="Disordered" evidence="4">
    <location>
        <begin position="41"/>
        <end position="77"/>
    </location>
</feature>
<evidence type="ECO:0000256" key="4">
    <source>
        <dbReference type="SAM" id="MobiDB-lite"/>
    </source>
</evidence>
<evidence type="ECO:0008006" key="7">
    <source>
        <dbReference type="Google" id="ProtNLM"/>
    </source>
</evidence>
<dbReference type="GO" id="GO:0070124">
    <property type="term" value="P:mitochondrial translational initiation"/>
    <property type="evidence" value="ECO:0007669"/>
    <property type="project" value="TreeGrafter"/>
</dbReference>
<dbReference type="GO" id="GO:0005763">
    <property type="term" value="C:mitochondrial small ribosomal subunit"/>
    <property type="evidence" value="ECO:0007669"/>
    <property type="project" value="TreeGrafter"/>
</dbReference>